<dbReference type="InterPro" id="IPR051855">
    <property type="entry name" value="eIF2B_beta_subunit"/>
</dbReference>
<feature type="compositionally biased region" description="Polar residues" evidence="10">
    <location>
        <begin position="137"/>
        <end position="146"/>
    </location>
</feature>
<gene>
    <name evidence="11" type="ORF">DL764_007399</name>
</gene>
<dbReference type="Proteomes" id="UP000293360">
    <property type="component" value="Unassembled WGS sequence"/>
</dbReference>
<evidence type="ECO:0000256" key="6">
    <source>
        <dbReference type="ARBA" id="ARBA00044122"/>
    </source>
</evidence>
<dbReference type="OrthoDB" id="269919at2759"/>
<evidence type="ECO:0000256" key="2">
    <source>
        <dbReference type="ARBA" id="ARBA00007251"/>
    </source>
</evidence>
<evidence type="ECO:0000256" key="3">
    <source>
        <dbReference type="ARBA" id="ARBA00022490"/>
    </source>
</evidence>
<keyword evidence="3" id="KW-0963">Cytoplasm</keyword>
<keyword evidence="5" id="KW-0648">Protein biosynthesis</keyword>
<organism evidence="11 12">
    <name type="scientific">Monosporascus ibericus</name>
    <dbReference type="NCBI Taxonomy" id="155417"/>
    <lineage>
        <taxon>Eukaryota</taxon>
        <taxon>Fungi</taxon>
        <taxon>Dikarya</taxon>
        <taxon>Ascomycota</taxon>
        <taxon>Pezizomycotina</taxon>
        <taxon>Sordariomycetes</taxon>
        <taxon>Xylariomycetidae</taxon>
        <taxon>Xylariales</taxon>
        <taxon>Xylariales incertae sedis</taxon>
        <taxon>Monosporascus</taxon>
    </lineage>
</organism>
<dbReference type="EMBL" id="QJNU01000502">
    <property type="protein sequence ID" value="RYO96799.1"/>
    <property type="molecule type" value="Genomic_DNA"/>
</dbReference>
<comment type="subcellular location">
    <subcellularLocation>
        <location evidence="1">Cytoplasm</location>
        <location evidence="1">Cytosol</location>
    </subcellularLocation>
</comment>
<feature type="region of interest" description="Disordered" evidence="10">
    <location>
        <begin position="119"/>
        <end position="157"/>
    </location>
</feature>
<evidence type="ECO:0000256" key="9">
    <source>
        <dbReference type="RuleBase" id="RU003814"/>
    </source>
</evidence>
<comment type="caution">
    <text evidence="11">The sequence shown here is derived from an EMBL/GenBank/DDBJ whole genome shotgun (WGS) entry which is preliminary data.</text>
</comment>
<dbReference type="GO" id="GO:0003743">
    <property type="term" value="F:translation initiation factor activity"/>
    <property type="evidence" value="ECO:0007669"/>
    <property type="project" value="UniProtKB-KW"/>
</dbReference>
<dbReference type="SUPFAM" id="SSF100950">
    <property type="entry name" value="NagB/RpiA/CoA transferase-like"/>
    <property type="match status" value="1"/>
</dbReference>
<evidence type="ECO:0000313" key="12">
    <source>
        <dbReference type="Proteomes" id="UP000293360"/>
    </source>
</evidence>
<proteinExistence type="inferred from homology"/>
<evidence type="ECO:0000256" key="4">
    <source>
        <dbReference type="ARBA" id="ARBA00022540"/>
    </source>
</evidence>
<dbReference type="InterPro" id="IPR042529">
    <property type="entry name" value="IF_2B-like_C"/>
</dbReference>
<feature type="region of interest" description="Disordered" evidence="10">
    <location>
        <begin position="172"/>
        <end position="191"/>
    </location>
</feature>
<dbReference type="InterPro" id="IPR037171">
    <property type="entry name" value="NagB/RpiA_transferase-like"/>
</dbReference>
<sequence>MAALGQGQRGERGLGASGLTLLKRVFYPAIAALAPDLSLATRCILLKRRQIKGSEACAIATAHILLQVVAKDKWTNVDHLISRIRSVGSELVMAQPRELVVGNVVRRVLGLIRDEALEDRNDPGSDSISDLREASPSPAQAPTESSPAGKPIRPPGLNLLGSFARTQSMYHLLSDPDHAPPGSPQFGSGTSTPLVHAQNANVYAFRTEIIEGIEEIMDEIKQVDEQVQAYSDIVIHPGDYILVHQPTRTVQKFLAKAASKRRYTVFLVIDPPQALADEDAYASFRKSVTSHGSVVVTIMNAGMMAYMSRVNKVILSARAITGKGEVVVDSGAAVIARAARELGRTVIVLGGVYKVSPESHELETLVEWGDPSKYISFSDGPMVGHVSVRNAVSEFIPAEFVDTYLTNLGAHSRDHLTGIITDHYKEEDINFNLAGKIER</sequence>
<dbReference type="PANTHER" id="PTHR45859">
    <property type="entry name" value="TRANSLATION INITIATION FACTOR EIF-2B SUBUNIT BETA"/>
    <property type="match status" value="1"/>
</dbReference>
<evidence type="ECO:0000256" key="5">
    <source>
        <dbReference type="ARBA" id="ARBA00022917"/>
    </source>
</evidence>
<keyword evidence="12" id="KW-1185">Reference proteome</keyword>
<dbReference type="Pfam" id="PF01008">
    <property type="entry name" value="IF-2B"/>
    <property type="match status" value="1"/>
</dbReference>
<dbReference type="AlphaFoldDB" id="A0A4Q4T0Y1"/>
<evidence type="ECO:0000256" key="10">
    <source>
        <dbReference type="SAM" id="MobiDB-lite"/>
    </source>
</evidence>
<keyword evidence="4" id="KW-0396">Initiation factor</keyword>
<dbReference type="STRING" id="155417.A0A4Q4T0Y1"/>
<accession>A0A4Q4T0Y1</accession>
<comment type="similarity">
    <text evidence="2 9">Belongs to the eIF-2B alpha/beta/delta subunits family.</text>
</comment>
<evidence type="ECO:0000256" key="1">
    <source>
        <dbReference type="ARBA" id="ARBA00004514"/>
    </source>
</evidence>
<comment type="subunit">
    <text evidence="8">Component of the translation initiation factor 2B (eIF2B) complex which is a heterodecamer of two sets of five different subunits: alpha, beta, gamma, delta and epsilon. Subunits alpha, beta and delta comprise a regulatory subcomplex and subunits epsilon and gamma comprise a catalytic subcomplex. Within the complex, the hexameric regulatory complex resides at the center, with the two heterodimeric catalytic subcomplexes bound on opposite sides.</text>
</comment>
<evidence type="ECO:0000256" key="8">
    <source>
        <dbReference type="ARBA" id="ARBA00046432"/>
    </source>
</evidence>
<feature type="compositionally biased region" description="Basic and acidic residues" evidence="10">
    <location>
        <begin position="119"/>
        <end position="133"/>
    </location>
</feature>
<dbReference type="PANTHER" id="PTHR45859:SF1">
    <property type="entry name" value="TRANSLATION INITIATION FACTOR EIF-2B SUBUNIT BETA"/>
    <property type="match status" value="1"/>
</dbReference>
<dbReference type="GO" id="GO:0005829">
    <property type="term" value="C:cytosol"/>
    <property type="evidence" value="ECO:0007669"/>
    <property type="project" value="UniProtKB-SubCell"/>
</dbReference>
<evidence type="ECO:0000313" key="11">
    <source>
        <dbReference type="EMBL" id="RYO96799.1"/>
    </source>
</evidence>
<dbReference type="Gene3D" id="3.40.50.10470">
    <property type="entry name" value="Translation initiation factor eif-2b, domain 2"/>
    <property type="match status" value="1"/>
</dbReference>
<name>A0A4Q4T0Y1_9PEZI</name>
<reference evidence="11 12" key="1">
    <citation type="submission" date="2018-06" db="EMBL/GenBank/DDBJ databases">
        <title>Complete Genomes of Monosporascus.</title>
        <authorList>
            <person name="Robinson A.J."/>
            <person name="Natvig D.O."/>
        </authorList>
    </citation>
    <scope>NUCLEOTIDE SEQUENCE [LARGE SCALE GENOMIC DNA]</scope>
    <source>
        <strain evidence="11 12">CBS 110550</strain>
    </source>
</reference>
<dbReference type="GO" id="GO:0005851">
    <property type="term" value="C:eukaryotic translation initiation factor 2B complex"/>
    <property type="evidence" value="ECO:0007669"/>
    <property type="project" value="TreeGrafter"/>
</dbReference>
<evidence type="ECO:0000256" key="7">
    <source>
        <dbReference type="ARBA" id="ARBA00044228"/>
    </source>
</evidence>
<dbReference type="InterPro" id="IPR000649">
    <property type="entry name" value="IF-2B-related"/>
</dbReference>
<protein>
    <recommendedName>
        <fullName evidence="6">Translation initiation factor eIF2B subunit beta</fullName>
    </recommendedName>
    <alternativeName>
        <fullName evidence="7">eIF2B GDP-GTP exchange factor subunit beta</fullName>
    </alternativeName>
</protein>
<dbReference type="GO" id="GO:0005085">
    <property type="term" value="F:guanyl-nucleotide exchange factor activity"/>
    <property type="evidence" value="ECO:0007669"/>
    <property type="project" value="TreeGrafter"/>
</dbReference>